<dbReference type="AlphaFoldDB" id="A0A9N9EQH0"/>
<protein>
    <submittedName>
        <fullName evidence="1">2246_t:CDS:1</fullName>
    </submittedName>
</protein>
<accession>A0A9N9EQH0</accession>
<dbReference type="Gene3D" id="1.10.150.50">
    <property type="entry name" value="Transcription Factor, Ets-1"/>
    <property type="match status" value="1"/>
</dbReference>
<evidence type="ECO:0000313" key="2">
    <source>
        <dbReference type="Proteomes" id="UP000789342"/>
    </source>
</evidence>
<name>A0A9N9EQH0_9GLOM</name>
<gene>
    <name evidence="1" type="ORF">AMORRO_LOCUS11253</name>
</gene>
<keyword evidence="2" id="KW-1185">Reference proteome</keyword>
<feature type="non-terminal residue" evidence="1">
    <location>
        <position position="153"/>
    </location>
</feature>
<dbReference type="EMBL" id="CAJVPV010013903">
    <property type="protein sequence ID" value="CAG8681183.1"/>
    <property type="molecule type" value="Genomic_DNA"/>
</dbReference>
<reference evidence="1" key="1">
    <citation type="submission" date="2021-06" db="EMBL/GenBank/DDBJ databases">
        <authorList>
            <person name="Kallberg Y."/>
            <person name="Tangrot J."/>
            <person name="Rosling A."/>
        </authorList>
    </citation>
    <scope>NUCLEOTIDE SEQUENCE</scope>
    <source>
        <strain evidence="1">CL551</strain>
    </source>
</reference>
<proteinExistence type="predicted"/>
<sequence length="153" mass="17788">WLKGLSGHRFAPLFKKMKWQEIMTFSDTRLRNMGVVSPVRRNMLKAFKYVKEALNKLDDNDPVKMSVTKKGEKNARPLLKADTIEPFVESRKIKEKVKEGVRSSGRTIDAMKLRKKTGGLRNNKDFNSRNELDLTINKETEILDVMKDELVEY</sequence>
<comment type="caution">
    <text evidence="1">The sequence shown here is derived from an EMBL/GenBank/DDBJ whole genome shotgun (WGS) entry which is preliminary data.</text>
</comment>
<organism evidence="1 2">
    <name type="scientific">Acaulospora morrowiae</name>
    <dbReference type="NCBI Taxonomy" id="94023"/>
    <lineage>
        <taxon>Eukaryota</taxon>
        <taxon>Fungi</taxon>
        <taxon>Fungi incertae sedis</taxon>
        <taxon>Mucoromycota</taxon>
        <taxon>Glomeromycotina</taxon>
        <taxon>Glomeromycetes</taxon>
        <taxon>Diversisporales</taxon>
        <taxon>Acaulosporaceae</taxon>
        <taxon>Acaulospora</taxon>
    </lineage>
</organism>
<dbReference type="Proteomes" id="UP000789342">
    <property type="component" value="Unassembled WGS sequence"/>
</dbReference>
<evidence type="ECO:0000313" key="1">
    <source>
        <dbReference type="EMBL" id="CAG8681183.1"/>
    </source>
</evidence>
<dbReference type="InterPro" id="IPR013761">
    <property type="entry name" value="SAM/pointed_sf"/>
</dbReference>
<dbReference type="SUPFAM" id="SSF47769">
    <property type="entry name" value="SAM/Pointed domain"/>
    <property type="match status" value="1"/>
</dbReference>